<reference evidence="2 3" key="1">
    <citation type="submission" date="2017-12" db="EMBL/GenBank/DDBJ databases">
        <title>Sequencing the genomes of 1000 Actinobacteria strains.</title>
        <authorList>
            <person name="Klenk H.-P."/>
        </authorList>
    </citation>
    <scope>NUCLEOTIDE SEQUENCE [LARGE SCALE GENOMIC DNA]</scope>
    <source>
        <strain evidence="2 3">DSM 44489</strain>
    </source>
</reference>
<keyword evidence="1" id="KW-0472">Membrane</keyword>
<name>A0A2N3V8S6_9NOCA</name>
<dbReference type="AlphaFoldDB" id="A0A2N3V8S6"/>
<dbReference type="EMBL" id="PJMW01000002">
    <property type="protein sequence ID" value="PKV78024.1"/>
    <property type="molecule type" value="Genomic_DNA"/>
</dbReference>
<feature type="transmembrane region" description="Helical" evidence="1">
    <location>
        <begin position="120"/>
        <end position="143"/>
    </location>
</feature>
<dbReference type="Proteomes" id="UP000233766">
    <property type="component" value="Unassembled WGS sequence"/>
</dbReference>
<feature type="transmembrane region" description="Helical" evidence="1">
    <location>
        <begin position="200"/>
        <end position="222"/>
    </location>
</feature>
<feature type="transmembrane region" description="Helical" evidence="1">
    <location>
        <begin position="155"/>
        <end position="179"/>
    </location>
</feature>
<feature type="transmembrane region" description="Helical" evidence="1">
    <location>
        <begin position="6"/>
        <end position="31"/>
    </location>
</feature>
<gene>
    <name evidence="2" type="ORF">ATK86_2378</name>
</gene>
<sequence>MDGYRLLALLGFALLDALDVLLVAITTAVVADARLTRRSPMTGVLSFLGGVFAISVAFGVCTVLGIDFLVRLLDFELTPTLRYWGELVIGLVLIAVAALPVDTTVSTGGRWVGPVRRHPWLMGVIGFTLGLAKVPTSVPYLAALALLSAQRPLPVVWPVIVAGYCAIALILPLVVLALAMRRTPRARRVYRLLVRGITRFGPPVIRVLFVVFGIGLIVDALVHAGRLW</sequence>
<organism evidence="2 3">
    <name type="scientific">Nocardia fluminea</name>
    <dbReference type="NCBI Taxonomy" id="134984"/>
    <lineage>
        <taxon>Bacteria</taxon>
        <taxon>Bacillati</taxon>
        <taxon>Actinomycetota</taxon>
        <taxon>Actinomycetes</taxon>
        <taxon>Mycobacteriales</taxon>
        <taxon>Nocardiaceae</taxon>
        <taxon>Nocardia</taxon>
    </lineage>
</organism>
<dbReference type="RefSeq" id="WP_101464549.1">
    <property type="nucleotide sequence ID" value="NZ_PJMW01000002.1"/>
</dbReference>
<feature type="transmembrane region" description="Helical" evidence="1">
    <location>
        <begin position="81"/>
        <end position="99"/>
    </location>
</feature>
<evidence type="ECO:0000313" key="3">
    <source>
        <dbReference type="Proteomes" id="UP000233766"/>
    </source>
</evidence>
<proteinExistence type="predicted"/>
<dbReference type="OrthoDB" id="4747520at2"/>
<feature type="transmembrane region" description="Helical" evidence="1">
    <location>
        <begin position="43"/>
        <end position="69"/>
    </location>
</feature>
<evidence type="ECO:0000256" key="1">
    <source>
        <dbReference type="SAM" id="Phobius"/>
    </source>
</evidence>
<evidence type="ECO:0000313" key="2">
    <source>
        <dbReference type="EMBL" id="PKV78024.1"/>
    </source>
</evidence>
<keyword evidence="3" id="KW-1185">Reference proteome</keyword>
<comment type="caution">
    <text evidence="2">The sequence shown here is derived from an EMBL/GenBank/DDBJ whole genome shotgun (WGS) entry which is preliminary data.</text>
</comment>
<dbReference type="InterPro" id="IPR021315">
    <property type="entry name" value="Gap/Sap"/>
</dbReference>
<keyword evidence="1" id="KW-0812">Transmembrane</keyword>
<dbReference type="Pfam" id="PF11139">
    <property type="entry name" value="SfLAP"/>
    <property type="match status" value="1"/>
</dbReference>
<accession>A0A2N3V8S6</accession>
<protein>
    <submittedName>
        <fullName evidence="2">Sap-like sulfolipid-1-addressing protein</fullName>
    </submittedName>
</protein>
<keyword evidence="1" id="KW-1133">Transmembrane helix</keyword>